<protein>
    <submittedName>
        <fullName evidence="1">Uncharacterized protein</fullName>
    </submittedName>
</protein>
<reference evidence="1 2" key="1">
    <citation type="journal article" date="2019" name="Int. J. Syst. Evol. Microbiol.">
        <title>The Global Catalogue of Microorganisms (GCM) 10K type strain sequencing project: providing services to taxonomists for standard genome sequencing and annotation.</title>
        <authorList>
            <consortium name="The Broad Institute Genomics Platform"/>
            <consortium name="The Broad Institute Genome Sequencing Center for Infectious Disease"/>
            <person name="Wu L."/>
            <person name="Ma J."/>
        </authorList>
    </citation>
    <scope>NUCLEOTIDE SEQUENCE [LARGE SCALE GENOMIC DNA]</scope>
    <source>
        <strain evidence="1 2">CGMCC 1.12563</strain>
    </source>
</reference>
<dbReference type="Proteomes" id="UP001597187">
    <property type="component" value="Unassembled WGS sequence"/>
</dbReference>
<dbReference type="RefSeq" id="WP_250874289.1">
    <property type="nucleotide sequence ID" value="NZ_JALXFV010000007.1"/>
</dbReference>
<keyword evidence="2" id="KW-1185">Reference proteome</keyword>
<dbReference type="AlphaFoldDB" id="A0ABD6AXJ3"/>
<name>A0ABD6AXJ3_9EURY</name>
<proteinExistence type="predicted"/>
<sequence>MVNLPATLAALAAALLIGFAALSMTGGEFGVAGVSFLSASVVIFLRERYLVGG</sequence>
<accession>A0ABD6AXJ3</accession>
<dbReference type="EMBL" id="JBHUDC010000007">
    <property type="protein sequence ID" value="MFD1514317.1"/>
    <property type="molecule type" value="Genomic_DNA"/>
</dbReference>
<organism evidence="1 2">
    <name type="scientific">Halomarina rubra</name>
    <dbReference type="NCBI Taxonomy" id="2071873"/>
    <lineage>
        <taxon>Archaea</taxon>
        <taxon>Methanobacteriati</taxon>
        <taxon>Methanobacteriota</taxon>
        <taxon>Stenosarchaea group</taxon>
        <taxon>Halobacteria</taxon>
        <taxon>Halobacteriales</taxon>
        <taxon>Natronomonadaceae</taxon>
        <taxon>Halomarina</taxon>
    </lineage>
</organism>
<gene>
    <name evidence="1" type="ORF">ACFSBT_13630</name>
</gene>
<evidence type="ECO:0000313" key="1">
    <source>
        <dbReference type="EMBL" id="MFD1514317.1"/>
    </source>
</evidence>
<comment type="caution">
    <text evidence="1">The sequence shown here is derived from an EMBL/GenBank/DDBJ whole genome shotgun (WGS) entry which is preliminary data.</text>
</comment>
<evidence type="ECO:0000313" key="2">
    <source>
        <dbReference type="Proteomes" id="UP001597187"/>
    </source>
</evidence>